<protein>
    <submittedName>
        <fullName evidence="1">Uncharacterized protein</fullName>
    </submittedName>
</protein>
<dbReference type="EMBL" id="CALYLK010000106">
    <property type="protein sequence ID" value="CAH8208000.1"/>
    <property type="molecule type" value="Genomic_DNA"/>
</dbReference>
<evidence type="ECO:0000313" key="2">
    <source>
        <dbReference type="Proteomes" id="UP001152658"/>
    </source>
</evidence>
<comment type="caution">
    <text evidence="1">The sequence shown here is derived from an EMBL/GenBank/DDBJ whole genome shotgun (WGS) entry which is preliminary data.</text>
</comment>
<dbReference type="Proteomes" id="UP001152658">
    <property type="component" value="Unassembled WGS sequence"/>
</dbReference>
<organism evidence="1 2">
    <name type="scientific">Vibrio aestuarianus</name>
    <dbReference type="NCBI Taxonomy" id="28171"/>
    <lineage>
        <taxon>Bacteria</taxon>
        <taxon>Pseudomonadati</taxon>
        <taxon>Pseudomonadota</taxon>
        <taxon>Gammaproteobacteria</taxon>
        <taxon>Vibrionales</taxon>
        <taxon>Vibrionaceae</taxon>
        <taxon>Vibrio</taxon>
    </lineage>
</organism>
<evidence type="ECO:0000313" key="1">
    <source>
        <dbReference type="EMBL" id="CAH8208000.1"/>
    </source>
</evidence>
<name>A0ABM9FL69_9VIBR</name>
<accession>A0ABM9FL69</accession>
<reference evidence="1" key="1">
    <citation type="submission" date="2022-06" db="EMBL/GenBank/DDBJ databases">
        <authorList>
            <person name="Goudenege D."/>
            <person name="Le Roux F."/>
        </authorList>
    </citation>
    <scope>NUCLEOTIDE SEQUENCE</scope>
    <source>
        <strain evidence="1">12-063</strain>
    </source>
</reference>
<keyword evidence="2" id="KW-1185">Reference proteome</keyword>
<gene>
    <name evidence="1" type="ORF">VAE063_680001</name>
</gene>
<proteinExistence type="predicted"/>
<sequence>MVATGIDSGGRPTINGKRTSCYVVPNLEIMTEQFYQHYEMDT</sequence>